<proteinExistence type="predicted"/>
<keyword evidence="4" id="KW-1185">Reference proteome</keyword>
<keyword evidence="3" id="KW-0378">Hydrolase</keyword>
<feature type="compositionally biased region" description="Basic and acidic residues" evidence="1">
    <location>
        <begin position="1"/>
        <end position="12"/>
    </location>
</feature>
<dbReference type="Proteomes" id="UP000184543">
    <property type="component" value="Unassembled WGS sequence"/>
</dbReference>
<dbReference type="PANTHER" id="PTHR35190">
    <property type="entry name" value="PROTEIN DCD1B"/>
    <property type="match status" value="1"/>
</dbReference>
<dbReference type="GO" id="GO:0016787">
    <property type="term" value="F:hydrolase activity"/>
    <property type="evidence" value="ECO:0007669"/>
    <property type="project" value="UniProtKB-KW"/>
</dbReference>
<dbReference type="Pfam" id="PF03417">
    <property type="entry name" value="AAT"/>
    <property type="match status" value="1"/>
</dbReference>
<protein>
    <submittedName>
        <fullName evidence="3">Predicted choloylglycine hydrolase</fullName>
    </submittedName>
</protein>
<evidence type="ECO:0000259" key="2">
    <source>
        <dbReference type="Pfam" id="PF03417"/>
    </source>
</evidence>
<organism evidence="3 4">
    <name type="scientific">Pseudozobellia thermophila</name>
    <dbReference type="NCBI Taxonomy" id="192903"/>
    <lineage>
        <taxon>Bacteria</taxon>
        <taxon>Pseudomonadati</taxon>
        <taxon>Bacteroidota</taxon>
        <taxon>Flavobacteriia</taxon>
        <taxon>Flavobacteriales</taxon>
        <taxon>Flavobacteriaceae</taxon>
        <taxon>Pseudozobellia</taxon>
    </lineage>
</organism>
<feature type="domain" description="Peptidase C45 hydrolase" evidence="2">
    <location>
        <begin position="215"/>
        <end position="443"/>
    </location>
</feature>
<dbReference type="OrthoDB" id="5480874at2"/>
<dbReference type="RefSeq" id="WP_094766518.1">
    <property type="nucleotide sequence ID" value="NZ_FQYU01000001.1"/>
</dbReference>
<dbReference type="PANTHER" id="PTHR35190:SF2">
    <property type="entry name" value="PROTEIN DCD1B"/>
    <property type="match status" value="1"/>
</dbReference>
<evidence type="ECO:0000313" key="4">
    <source>
        <dbReference type="Proteomes" id="UP000184543"/>
    </source>
</evidence>
<dbReference type="InterPro" id="IPR047794">
    <property type="entry name" value="C45_proenzyme-like"/>
</dbReference>
<sequence length="582" mass="66100">MTIPEHRSKEKTPSATTGQAAQNSRFRSGLGRYLCYTALALQLASCGVAKSLKDMPDLAQYETDIPERIKLTDSTYTLGDNFLTKNPQGLWELYVDGNPYELGLKTGKLTQELFNEQEHIFVKKIDELVPSKSKQNLLRKFLAWFNRKMYLNIDEQYKAELYGMSKFASPDFDHIAEAYPRVMYFHGAHDIGHALQDLALVGCSSFAAWGDQTADGKLIIGRNFDFYAGDDFAKNKIIAFVNPDQGHKFMSVTWGGMIGVVSGMNDQGLTVTINAGKSQFPLVAKTPISLVTREILQYASTIEEAIAIAKKREVFVSESIFVGSAKDKKAAIIEVSPHNFGVYDVPNTNQLICSNHFQSAAYAQDKKNQRHILESHSQYRYERMQELLGEGPKVTPKSAVEILRDKRGLDDKRIGYGNEKALNQLLAHHGIVFQPEDLKVWVSSNPFQMGEFVAYDLNEVFYKADSNTSAVPVSNERENIEKDPFIRTLAFRHYNRYRSLRNKITHAIAAKEKIGQNKLSEFTALNPDFWEAHYLVGKYNYEQGYDRLALKAFQEAAKREITTVPDKEMLEKYIKKLERRLN</sequence>
<dbReference type="NCBIfam" id="NF040521">
    <property type="entry name" value="C45_proenzyme"/>
    <property type="match status" value="1"/>
</dbReference>
<dbReference type="Gene3D" id="3.60.60.10">
    <property type="entry name" value="Penicillin V Acylase, Chain A"/>
    <property type="match status" value="1"/>
</dbReference>
<reference evidence="4" key="1">
    <citation type="submission" date="2016-11" db="EMBL/GenBank/DDBJ databases">
        <authorList>
            <person name="Varghese N."/>
            <person name="Submissions S."/>
        </authorList>
    </citation>
    <scope>NUCLEOTIDE SEQUENCE [LARGE SCALE GENOMIC DNA]</scope>
    <source>
        <strain evidence="4">DSM 19858</strain>
    </source>
</reference>
<dbReference type="STRING" id="192903.SAMN04488513_101783"/>
<evidence type="ECO:0000313" key="3">
    <source>
        <dbReference type="EMBL" id="SHI61061.1"/>
    </source>
</evidence>
<dbReference type="InterPro" id="IPR047803">
    <property type="entry name" value="DCD1A/B-like"/>
</dbReference>
<gene>
    <name evidence="3" type="ORF">SAMN04488513_101783</name>
</gene>
<name>A0A1M6CJL5_9FLAO</name>
<evidence type="ECO:0000256" key="1">
    <source>
        <dbReference type="SAM" id="MobiDB-lite"/>
    </source>
</evidence>
<dbReference type="AlphaFoldDB" id="A0A1M6CJL5"/>
<feature type="compositionally biased region" description="Polar residues" evidence="1">
    <location>
        <begin position="13"/>
        <end position="23"/>
    </location>
</feature>
<accession>A0A1M6CJL5</accession>
<dbReference type="InterPro" id="IPR005079">
    <property type="entry name" value="Peptidase_C45_hydrolase"/>
</dbReference>
<feature type="region of interest" description="Disordered" evidence="1">
    <location>
        <begin position="1"/>
        <end position="23"/>
    </location>
</feature>
<dbReference type="EMBL" id="FQYU01000001">
    <property type="protein sequence ID" value="SHI61061.1"/>
    <property type="molecule type" value="Genomic_DNA"/>
</dbReference>